<organism evidence="3 4">
    <name type="scientific">Geodermatophilus normandii</name>
    <dbReference type="NCBI Taxonomy" id="1137989"/>
    <lineage>
        <taxon>Bacteria</taxon>
        <taxon>Bacillati</taxon>
        <taxon>Actinomycetota</taxon>
        <taxon>Actinomycetes</taxon>
        <taxon>Geodermatophilales</taxon>
        <taxon>Geodermatophilaceae</taxon>
        <taxon>Geodermatophilus</taxon>
    </lineage>
</organism>
<dbReference type="InterPro" id="IPR036465">
    <property type="entry name" value="vWFA_dom_sf"/>
</dbReference>
<proteinExistence type="predicted"/>
<dbReference type="Gene3D" id="3.40.50.410">
    <property type="entry name" value="von Willebrand factor, type A domain"/>
    <property type="match status" value="1"/>
</dbReference>
<evidence type="ECO:0000259" key="2">
    <source>
        <dbReference type="SMART" id="SM00327"/>
    </source>
</evidence>
<sequence length="684" mass="75013">MSRPRPGRGYRYGRWRGGPDPLAPPYDLGSAVDEIGDSVLGGSGVREALRELLRRGMDGRRGLDELRRSVRERLRQARTAGRMDGTLQEVRELLDRALDAERRALFPDPDDAARLAEAELDALPQDTAGAVRALKDYPFRSPEAREAYDRIQDLLRREVLDSSFANMKQALENASEQDMQAVKDMVADLSRLVDAHNRGEDTDEQFREFMDRHGQFFPDDPQSVEELIDSLARRAAAQERMMAGLSPEQRAELADLMAQTMSDMGLASEMAHLQDALRRARPDLPWGQRGQVPDGEQALGLGDATSAVAELADLEALSNQLSQGYAGASLADVDEELLEQALGREAVDDLAALRQMERELERQGYLNRSDGKLELSPKAVRRLGATALRRVFAKLDAAGRGEHDVADAGAAGELTGSSREWQFGDEQPLDVVRTVRNAVLRTAGTPSGDGDRKVRIAVEDFEVVETERRTGAAVALLVDLSYSMALRGTWGAAKSTAMALHSLVTTRFPQDAIQIIGFSSTAQVLKPETLAELSVDTLQGTNLQHGLMLARRFLARHRDAEPVVLVVTDGEPTAHLEEDGTPYFCWPPMPETIARTVAEVERVARSGATLNVFALDPEPSLVHFVHDITARAGGRVFTPDSDRLGEYVVADYLRTRRGAGRADRAAAGCAPAAARRTTSRRLGR</sequence>
<protein>
    <submittedName>
        <fullName evidence="3">Uncharacterized protein with von Willebrand factor type A (VWA) domain</fullName>
    </submittedName>
</protein>
<reference evidence="4" key="1">
    <citation type="submission" date="2018-05" db="EMBL/GenBank/DDBJ databases">
        <authorList>
            <person name="Klenk H.-P."/>
            <person name="Huntemann M."/>
            <person name="Clum A."/>
            <person name="Pillay M."/>
            <person name="Palaniappan K."/>
            <person name="Varghese N."/>
            <person name="Mikhailova N."/>
            <person name="Stamatis D."/>
            <person name="Reddy T."/>
            <person name="Daum C."/>
            <person name="Shapiro N."/>
            <person name="Ivanova N."/>
            <person name="Kyrpides N."/>
            <person name="Woyke T."/>
        </authorList>
    </citation>
    <scope>NUCLEOTIDE SEQUENCE [LARGE SCALE GENOMIC DNA]</scope>
    <source>
        <strain evidence="4">DSM 45417</strain>
    </source>
</reference>
<dbReference type="EMBL" id="QGTX01000001">
    <property type="protein sequence ID" value="PWW21347.1"/>
    <property type="molecule type" value="Genomic_DNA"/>
</dbReference>
<accession>A0A317QF33</accession>
<dbReference type="Pfam" id="PF13519">
    <property type="entry name" value="VWA_2"/>
    <property type="match status" value="1"/>
</dbReference>
<comment type="caution">
    <text evidence="3">The sequence shown here is derived from an EMBL/GenBank/DDBJ whole genome shotgun (WGS) entry which is preliminary data.</text>
</comment>
<keyword evidence="4" id="KW-1185">Reference proteome</keyword>
<gene>
    <name evidence="3" type="ORF">JD79_00475</name>
</gene>
<evidence type="ECO:0000256" key="1">
    <source>
        <dbReference type="SAM" id="MobiDB-lite"/>
    </source>
</evidence>
<name>A0A317QF33_9ACTN</name>
<dbReference type="SMART" id="SM00327">
    <property type="entry name" value="VWA"/>
    <property type="match status" value="1"/>
</dbReference>
<dbReference type="RefSeq" id="WP_245899562.1">
    <property type="nucleotide sequence ID" value="NZ_QGTX01000001.1"/>
</dbReference>
<dbReference type="Proteomes" id="UP000246661">
    <property type="component" value="Unassembled WGS sequence"/>
</dbReference>
<dbReference type="SUPFAM" id="SSF53300">
    <property type="entry name" value="vWA-like"/>
    <property type="match status" value="1"/>
</dbReference>
<evidence type="ECO:0000313" key="3">
    <source>
        <dbReference type="EMBL" id="PWW21347.1"/>
    </source>
</evidence>
<feature type="compositionally biased region" description="Basic residues" evidence="1">
    <location>
        <begin position="1"/>
        <end position="14"/>
    </location>
</feature>
<dbReference type="CDD" id="cd00198">
    <property type="entry name" value="vWFA"/>
    <property type="match status" value="1"/>
</dbReference>
<feature type="region of interest" description="Disordered" evidence="1">
    <location>
        <begin position="1"/>
        <end position="21"/>
    </location>
</feature>
<feature type="domain" description="VWFA" evidence="2">
    <location>
        <begin position="471"/>
        <end position="653"/>
    </location>
</feature>
<evidence type="ECO:0000313" key="4">
    <source>
        <dbReference type="Proteomes" id="UP000246661"/>
    </source>
</evidence>
<dbReference type="AlphaFoldDB" id="A0A317QF33"/>
<dbReference type="InterPro" id="IPR002035">
    <property type="entry name" value="VWF_A"/>
</dbReference>